<proteinExistence type="predicted"/>
<feature type="compositionally biased region" description="Basic and acidic residues" evidence="1">
    <location>
        <begin position="45"/>
        <end position="70"/>
    </location>
</feature>
<keyword evidence="3" id="KW-1185">Reference proteome</keyword>
<evidence type="ECO:0000313" key="3">
    <source>
        <dbReference type="Proteomes" id="UP001139031"/>
    </source>
</evidence>
<gene>
    <name evidence="2" type="ORF">K7C98_07880</name>
</gene>
<protein>
    <submittedName>
        <fullName evidence="2">Uncharacterized protein</fullName>
    </submittedName>
</protein>
<feature type="region of interest" description="Disordered" evidence="1">
    <location>
        <begin position="36"/>
        <end position="70"/>
    </location>
</feature>
<accession>A0ABS7TLS9</accession>
<comment type="caution">
    <text evidence="2">The sequence shown here is derived from an EMBL/GenBank/DDBJ whole genome shotgun (WGS) entry which is preliminary data.</text>
</comment>
<organism evidence="2 3">
    <name type="scientific">Nannocystis pusilla</name>
    <dbReference type="NCBI Taxonomy" id="889268"/>
    <lineage>
        <taxon>Bacteria</taxon>
        <taxon>Pseudomonadati</taxon>
        <taxon>Myxococcota</taxon>
        <taxon>Polyangia</taxon>
        <taxon>Nannocystales</taxon>
        <taxon>Nannocystaceae</taxon>
        <taxon>Nannocystis</taxon>
    </lineage>
</organism>
<feature type="compositionally biased region" description="Basic and acidic residues" evidence="1">
    <location>
        <begin position="218"/>
        <end position="230"/>
    </location>
</feature>
<reference evidence="2" key="1">
    <citation type="submission" date="2021-08" db="EMBL/GenBank/DDBJ databases">
        <authorList>
            <person name="Stevens D.C."/>
        </authorList>
    </citation>
    <scope>NUCLEOTIDE SEQUENCE</scope>
    <source>
        <strain evidence="2">DSM 53165</strain>
    </source>
</reference>
<evidence type="ECO:0000313" key="2">
    <source>
        <dbReference type="EMBL" id="MBZ5709176.1"/>
    </source>
</evidence>
<sequence>MSKRTVLSGHVVTRSLMVALPWLLMAAPACDGGERKSIADQIGPESKKVSELKQESKVSEEELARRRKEAGFKTKAEIDAELAAENAKEMEKVEREWIKTRLKEYKALDADTGKFIDDLEKETGKWAAAKDPQKAADKGIKPLQDRFKALIKQIDKLSERSTKGGNTQASYNKLFRPLEEVVNNLGPEIAGEAAFTDALKNARTELEGINKALDEIEKDETLTTNKFKEGEGEDEDAKDEKKKKK</sequence>
<dbReference type="Proteomes" id="UP001139031">
    <property type="component" value="Unassembled WGS sequence"/>
</dbReference>
<evidence type="ECO:0000256" key="1">
    <source>
        <dbReference type="SAM" id="MobiDB-lite"/>
    </source>
</evidence>
<name>A0ABS7TLS9_9BACT</name>
<feature type="region of interest" description="Disordered" evidence="1">
    <location>
        <begin position="218"/>
        <end position="245"/>
    </location>
</feature>
<dbReference type="RefSeq" id="WP_224190954.1">
    <property type="nucleotide sequence ID" value="NZ_JAIRAU010000004.1"/>
</dbReference>
<dbReference type="EMBL" id="JAIRAU010000004">
    <property type="protein sequence ID" value="MBZ5709176.1"/>
    <property type="molecule type" value="Genomic_DNA"/>
</dbReference>